<dbReference type="OrthoDB" id="41458at10239"/>
<proteinExistence type="predicted"/>
<sequence length="102" mass="11960">MKFTKQVVVSRTYEMTSEEFVNHHLHELRVFRDGKKVEYDCFVQCGVNSQFMTHALSLPAIDFDVDDFNRYARTPEEKAAHTKACEKLIKLIDAKFEKEEKA</sequence>
<reference evidence="1 2" key="1">
    <citation type="submission" date="2005-03" db="EMBL/GenBank/DDBJ databases">
        <title>Comparative analysis of the Aeromonas bacteriophage 31 genome.</title>
        <authorList>
            <person name="Nolan J.M."/>
            <person name="Petrov V."/>
            <person name="Bertrand C."/>
            <person name="Krisch H.M."/>
            <person name="Karam J.D."/>
        </authorList>
    </citation>
    <scope>NUCLEOTIDE SEQUENCE [LARGE SCALE GENOMIC DNA]</scope>
</reference>
<evidence type="ECO:0000313" key="2">
    <source>
        <dbReference type="Proteomes" id="UP000000917"/>
    </source>
</evidence>
<protein>
    <submittedName>
        <fullName evidence="1">Uncharacterized protein PHG31ORF237c</fullName>
    </submittedName>
</protein>
<name>Q56EC7_9CAUD</name>
<dbReference type="KEGG" id="vg:3416841"/>
<dbReference type="GeneID" id="3416841"/>
<evidence type="ECO:0000313" key="1">
    <source>
        <dbReference type="EMBL" id="AAX63723.1"/>
    </source>
</evidence>
<dbReference type="RefSeq" id="YP_238963.1">
    <property type="nucleotide sequence ID" value="NC_007022.1"/>
</dbReference>
<gene>
    <name evidence="1" type="primary">PHG31ORF237c</name>
    <name evidence="1" type="ORF">PHG31p234</name>
</gene>
<dbReference type="EMBL" id="AY962392">
    <property type="protein sequence ID" value="AAX63723.1"/>
    <property type="molecule type" value="Genomic_DNA"/>
</dbReference>
<organism evidence="1 2">
    <name type="scientific">Aeromonas phage 31</name>
    <dbReference type="NCBI Taxonomy" id="321023"/>
    <lineage>
        <taxon>Viruses</taxon>
        <taxon>Duplodnaviria</taxon>
        <taxon>Heunggongvirae</taxon>
        <taxon>Uroviricota</taxon>
        <taxon>Caudoviricetes</taxon>
        <taxon>Pantevenvirales</taxon>
        <taxon>Straboviridae</taxon>
        <taxon>Biquartavirus</taxon>
        <taxon>Biquartavirus 44RR2</taxon>
    </lineage>
</organism>
<dbReference type="Proteomes" id="UP000000917">
    <property type="component" value="Segment"/>
</dbReference>
<accession>Q56EC7</accession>